<accession>A0ABQ2NTW1</accession>
<name>A0ABQ2NTW1_9BACI</name>
<dbReference type="EMBL" id="BMLW01000005">
    <property type="protein sequence ID" value="GGP10423.1"/>
    <property type="molecule type" value="Genomic_DNA"/>
</dbReference>
<dbReference type="Proteomes" id="UP000641206">
    <property type="component" value="Unassembled WGS sequence"/>
</dbReference>
<comment type="caution">
    <text evidence="1">The sequence shown here is derived from an EMBL/GenBank/DDBJ whole genome shotgun (WGS) entry which is preliminary data.</text>
</comment>
<evidence type="ECO:0000313" key="2">
    <source>
        <dbReference type="Proteomes" id="UP000641206"/>
    </source>
</evidence>
<protein>
    <submittedName>
        <fullName evidence="1">Uncharacterized protein</fullName>
    </submittedName>
</protein>
<organism evidence="1 2">
    <name type="scientific">Oceanobacillus neutriphilus</name>
    <dbReference type="NCBI Taxonomy" id="531815"/>
    <lineage>
        <taxon>Bacteria</taxon>
        <taxon>Bacillati</taxon>
        <taxon>Bacillota</taxon>
        <taxon>Bacilli</taxon>
        <taxon>Bacillales</taxon>
        <taxon>Bacillaceae</taxon>
        <taxon>Oceanobacillus</taxon>
    </lineage>
</organism>
<proteinExistence type="predicted"/>
<dbReference type="RefSeq" id="WP_188734171.1">
    <property type="nucleotide sequence ID" value="NZ_BMLW01000005.1"/>
</dbReference>
<sequence length="51" mass="6441">MPKFLTYDEILQKCEEINKKYQMKQEHFDEIVWMVVSGCFFREYLWIVFKK</sequence>
<reference evidence="2" key="1">
    <citation type="journal article" date="2019" name="Int. J. Syst. Evol. Microbiol.">
        <title>The Global Catalogue of Microorganisms (GCM) 10K type strain sequencing project: providing services to taxonomists for standard genome sequencing and annotation.</title>
        <authorList>
            <consortium name="The Broad Institute Genomics Platform"/>
            <consortium name="The Broad Institute Genome Sequencing Center for Infectious Disease"/>
            <person name="Wu L."/>
            <person name="Ma J."/>
        </authorList>
    </citation>
    <scope>NUCLEOTIDE SEQUENCE [LARGE SCALE GENOMIC DNA]</scope>
    <source>
        <strain evidence="2">CGMCC 1.7693</strain>
    </source>
</reference>
<keyword evidence="2" id="KW-1185">Reference proteome</keyword>
<gene>
    <name evidence="1" type="ORF">GCM10011346_18490</name>
</gene>
<evidence type="ECO:0000313" key="1">
    <source>
        <dbReference type="EMBL" id="GGP10423.1"/>
    </source>
</evidence>